<comment type="caution">
    <text evidence="5">The sequence shown here is derived from an EMBL/GenBank/DDBJ whole genome shotgun (WGS) entry which is preliminary data.</text>
</comment>
<keyword evidence="5" id="KW-0687">Ribonucleoprotein</keyword>
<dbReference type="EMBL" id="CACSLK010034598">
    <property type="protein sequence ID" value="CAA0841727.1"/>
    <property type="molecule type" value="Genomic_DNA"/>
</dbReference>
<keyword evidence="2" id="KW-0378">Hydrolase</keyword>
<dbReference type="InterPro" id="IPR027417">
    <property type="entry name" value="P-loop_NTPase"/>
</dbReference>
<evidence type="ECO:0000313" key="5">
    <source>
        <dbReference type="EMBL" id="CAA0841727.1"/>
    </source>
</evidence>
<keyword evidence="3 5" id="KW-0347">Helicase</keyword>
<dbReference type="PANTHER" id="PTHR47961">
    <property type="entry name" value="DNA POLYMERASE THETA, PUTATIVE (AFU_ORTHOLOGUE AFUA_1G05260)-RELATED"/>
    <property type="match status" value="1"/>
</dbReference>
<name>A0A9N7P1K6_STRHE</name>
<reference evidence="5" key="1">
    <citation type="submission" date="2019-12" db="EMBL/GenBank/DDBJ databases">
        <authorList>
            <person name="Scholes J."/>
        </authorList>
    </citation>
    <scope>NUCLEOTIDE SEQUENCE</scope>
</reference>
<gene>
    <name evidence="5" type="ORF">SHERM_07603</name>
</gene>
<dbReference type="OrthoDB" id="5575at2759"/>
<sequence length="114" mass="13209">VLVCTSTLAWGVNLPAHLVIIKGTEYFDARAKRHVDFPITDILQMMDRAGRPQYDLHGKAIILVHEPKKSFYKKLKAVSENSCMITFMLRSFLEQLVIKRMQYIISPEHIYSKD</sequence>
<evidence type="ECO:0000256" key="3">
    <source>
        <dbReference type="ARBA" id="ARBA00022806"/>
    </source>
</evidence>
<dbReference type="GO" id="GO:1990904">
    <property type="term" value="C:ribonucleoprotein complex"/>
    <property type="evidence" value="ECO:0007669"/>
    <property type="project" value="UniProtKB-KW"/>
</dbReference>
<dbReference type="SUPFAM" id="SSF52540">
    <property type="entry name" value="P-loop containing nucleoside triphosphate hydrolases"/>
    <property type="match status" value="1"/>
</dbReference>
<feature type="non-terminal residue" evidence="5">
    <location>
        <position position="1"/>
    </location>
</feature>
<keyword evidence="6" id="KW-1185">Reference proteome</keyword>
<organism evidence="5 6">
    <name type="scientific">Striga hermonthica</name>
    <name type="common">Purple witchweed</name>
    <name type="synonym">Buchnera hermonthica</name>
    <dbReference type="NCBI Taxonomy" id="68872"/>
    <lineage>
        <taxon>Eukaryota</taxon>
        <taxon>Viridiplantae</taxon>
        <taxon>Streptophyta</taxon>
        <taxon>Embryophyta</taxon>
        <taxon>Tracheophyta</taxon>
        <taxon>Spermatophyta</taxon>
        <taxon>Magnoliopsida</taxon>
        <taxon>eudicotyledons</taxon>
        <taxon>Gunneridae</taxon>
        <taxon>Pentapetalae</taxon>
        <taxon>asterids</taxon>
        <taxon>lamiids</taxon>
        <taxon>Lamiales</taxon>
        <taxon>Orobanchaceae</taxon>
        <taxon>Buchnereae</taxon>
        <taxon>Striga</taxon>
    </lineage>
</organism>
<feature type="non-terminal residue" evidence="5">
    <location>
        <position position="114"/>
    </location>
</feature>
<evidence type="ECO:0000256" key="1">
    <source>
        <dbReference type="ARBA" id="ARBA00022741"/>
    </source>
</evidence>
<keyword evidence="1" id="KW-0547">Nucleotide-binding</keyword>
<dbReference type="PANTHER" id="PTHR47961:SF4">
    <property type="entry name" value="ACTIVATING SIGNAL COINTEGRATOR 1 COMPLEX SUBUNIT 3"/>
    <property type="match status" value="1"/>
</dbReference>
<evidence type="ECO:0000256" key="4">
    <source>
        <dbReference type="ARBA" id="ARBA00022840"/>
    </source>
</evidence>
<dbReference type="GO" id="GO:0004386">
    <property type="term" value="F:helicase activity"/>
    <property type="evidence" value="ECO:0007669"/>
    <property type="project" value="UniProtKB-KW"/>
</dbReference>
<dbReference type="AlphaFoldDB" id="A0A9N7P1K6"/>
<dbReference type="GO" id="GO:0016787">
    <property type="term" value="F:hydrolase activity"/>
    <property type="evidence" value="ECO:0007669"/>
    <property type="project" value="UniProtKB-KW"/>
</dbReference>
<dbReference type="GO" id="GO:0005524">
    <property type="term" value="F:ATP binding"/>
    <property type="evidence" value="ECO:0007669"/>
    <property type="project" value="UniProtKB-KW"/>
</dbReference>
<dbReference type="InterPro" id="IPR050474">
    <property type="entry name" value="Hel308_SKI2-like"/>
</dbReference>
<dbReference type="Gene3D" id="3.40.50.300">
    <property type="entry name" value="P-loop containing nucleotide triphosphate hydrolases"/>
    <property type="match status" value="1"/>
</dbReference>
<evidence type="ECO:0000313" key="6">
    <source>
        <dbReference type="Proteomes" id="UP001153555"/>
    </source>
</evidence>
<dbReference type="Proteomes" id="UP001153555">
    <property type="component" value="Unassembled WGS sequence"/>
</dbReference>
<protein>
    <submittedName>
        <fullName evidence="5">U5 small nuclear ribonucleoprotein helicase</fullName>
    </submittedName>
</protein>
<keyword evidence="4" id="KW-0067">ATP-binding</keyword>
<proteinExistence type="predicted"/>
<evidence type="ECO:0000256" key="2">
    <source>
        <dbReference type="ARBA" id="ARBA00022801"/>
    </source>
</evidence>
<dbReference type="GO" id="GO:0005634">
    <property type="term" value="C:nucleus"/>
    <property type="evidence" value="ECO:0007669"/>
    <property type="project" value="TreeGrafter"/>
</dbReference>
<accession>A0A9N7P1K6</accession>